<dbReference type="GO" id="GO:0004252">
    <property type="term" value="F:serine-type endopeptidase activity"/>
    <property type="evidence" value="ECO:0007669"/>
    <property type="project" value="InterPro"/>
</dbReference>
<keyword evidence="2" id="KW-0378">Hydrolase</keyword>
<dbReference type="PANTHER" id="PTHR24264">
    <property type="entry name" value="TRYPSIN-RELATED"/>
    <property type="match status" value="1"/>
</dbReference>
<evidence type="ECO:0000256" key="3">
    <source>
        <dbReference type="ARBA" id="ARBA00022825"/>
    </source>
</evidence>
<gene>
    <name evidence="6" type="ORF">CTOB1V02_LOCUS9141</name>
</gene>
<dbReference type="InterPro" id="IPR009003">
    <property type="entry name" value="Peptidase_S1_PA"/>
</dbReference>
<dbReference type="InterPro" id="IPR050127">
    <property type="entry name" value="Serine_Proteases_S1"/>
</dbReference>
<keyword evidence="1" id="KW-0645">Protease</keyword>
<dbReference type="CDD" id="cd00190">
    <property type="entry name" value="Tryp_SPc"/>
    <property type="match status" value="1"/>
</dbReference>
<accession>A0A7R8WLK2</accession>
<reference evidence="6" key="1">
    <citation type="submission" date="2020-11" db="EMBL/GenBank/DDBJ databases">
        <authorList>
            <person name="Tran Van P."/>
        </authorList>
    </citation>
    <scope>NUCLEOTIDE SEQUENCE</scope>
</reference>
<dbReference type="InterPro" id="IPR033116">
    <property type="entry name" value="TRYPSIN_SER"/>
</dbReference>
<comment type="similarity">
    <text evidence="5">Belongs to the peptidase S1 family. CLIP subfamily.</text>
</comment>
<name>A0A7R8WLK2_9CRUS</name>
<evidence type="ECO:0000256" key="2">
    <source>
        <dbReference type="ARBA" id="ARBA00022801"/>
    </source>
</evidence>
<organism evidence="6">
    <name type="scientific">Cyprideis torosa</name>
    <dbReference type="NCBI Taxonomy" id="163714"/>
    <lineage>
        <taxon>Eukaryota</taxon>
        <taxon>Metazoa</taxon>
        <taxon>Ecdysozoa</taxon>
        <taxon>Arthropoda</taxon>
        <taxon>Crustacea</taxon>
        <taxon>Oligostraca</taxon>
        <taxon>Ostracoda</taxon>
        <taxon>Podocopa</taxon>
        <taxon>Podocopida</taxon>
        <taxon>Cytherocopina</taxon>
        <taxon>Cytheroidea</taxon>
        <taxon>Cytherideidae</taxon>
        <taxon>Cyprideis</taxon>
    </lineage>
</organism>
<dbReference type="AlphaFoldDB" id="A0A7R8WLK2"/>
<dbReference type="SUPFAM" id="SSF50494">
    <property type="entry name" value="Trypsin-like serine proteases"/>
    <property type="match status" value="1"/>
</dbReference>
<proteinExistence type="inferred from homology"/>
<evidence type="ECO:0000256" key="5">
    <source>
        <dbReference type="ARBA" id="ARBA00024195"/>
    </source>
</evidence>
<dbReference type="GO" id="GO:0031638">
    <property type="term" value="P:zymogen activation"/>
    <property type="evidence" value="ECO:0007669"/>
    <property type="project" value="TreeGrafter"/>
</dbReference>
<dbReference type="InterPro" id="IPR001254">
    <property type="entry name" value="Trypsin_dom"/>
</dbReference>
<evidence type="ECO:0000256" key="1">
    <source>
        <dbReference type="ARBA" id="ARBA00022670"/>
    </source>
</evidence>
<evidence type="ECO:0000256" key="4">
    <source>
        <dbReference type="ARBA" id="ARBA00023157"/>
    </source>
</evidence>
<keyword evidence="4" id="KW-1015">Disulfide bond</keyword>
<dbReference type="PANTHER" id="PTHR24264:SF46">
    <property type="entry name" value="COAGULATION FACTOR XII"/>
    <property type="match status" value="1"/>
</dbReference>
<keyword evidence="3" id="KW-0720">Serine protease</keyword>
<dbReference type="PROSITE" id="PS50240">
    <property type="entry name" value="TRYPSIN_DOM"/>
    <property type="match status" value="1"/>
</dbReference>
<sequence>MIPILSPDECRSPRVYGVRITPGMFCAGFLEGGVDSCQGDSGGPFTCREDDGTHVLYGLISWGLNCAQPNRPGVYVKLINYLDWIYEHLAS</sequence>
<dbReference type="EMBL" id="OB663360">
    <property type="protein sequence ID" value="CAD7231293.1"/>
    <property type="molecule type" value="Genomic_DNA"/>
</dbReference>
<dbReference type="PROSITE" id="PS00135">
    <property type="entry name" value="TRYPSIN_SER"/>
    <property type="match status" value="1"/>
</dbReference>
<dbReference type="GO" id="GO:0005791">
    <property type="term" value="C:rough endoplasmic reticulum"/>
    <property type="evidence" value="ECO:0007669"/>
    <property type="project" value="TreeGrafter"/>
</dbReference>
<dbReference type="Pfam" id="PF00089">
    <property type="entry name" value="Trypsin"/>
    <property type="match status" value="1"/>
</dbReference>
<dbReference type="GO" id="GO:0005615">
    <property type="term" value="C:extracellular space"/>
    <property type="evidence" value="ECO:0007669"/>
    <property type="project" value="TreeGrafter"/>
</dbReference>
<dbReference type="FunFam" id="2.40.10.10:FF:000002">
    <property type="entry name" value="Transmembrane protease serine"/>
    <property type="match status" value="1"/>
</dbReference>
<dbReference type="InterPro" id="IPR043504">
    <property type="entry name" value="Peptidase_S1_PA_chymotrypsin"/>
</dbReference>
<protein>
    <submittedName>
        <fullName evidence="6">Uncharacterized protein</fullName>
    </submittedName>
</protein>
<dbReference type="OrthoDB" id="5979691at2759"/>
<dbReference type="Gene3D" id="2.40.10.10">
    <property type="entry name" value="Trypsin-like serine proteases"/>
    <property type="match status" value="1"/>
</dbReference>
<evidence type="ECO:0000313" key="6">
    <source>
        <dbReference type="EMBL" id="CAD7231293.1"/>
    </source>
</evidence>